<keyword evidence="2" id="KW-1185">Reference proteome</keyword>
<dbReference type="EMBL" id="JAGINS010000001">
    <property type="protein sequence ID" value="MBP2360473.1"/>
    <property type="molecule type" value="Genomic_DNA"/>
</dbReference>
<gene>
    <name evidence="1" type="ORF">JOF59_002873</name>
</gene>
<evidence type="ECO:0000313" key="2">
    <source>
        <dbReference type="Proteomes" id="UP001519311"/>
    </source>
</evidence>
<protein>
    <submittedName>
        <fullName evidence="1">Uncharacterized protein</fullName>
    </submittedName>
</protein>
<dbReference type="RefSeq" id="WP_056793291.1">
    <property type="nucleotide sequence ID" value="NZ_BMWJ01000004.1"/>
</dbReference>
<evidence type="ECO:0000313" key="1">
    <source>
        <dbReference type="EMBL" id="MBP2360473.1"/>
    </source>
</evidence>
<name>A0ABS4V9H4_9ACTN</name>
<organism evidence="1 2">
    <name type="scientific">Streptomyces clavifer</name>
    <dbReference type="NCBI Taxonomy" id="68188"/>
    <lineage>
        <taxon>Bacteria</taxon>
        <taxon>Bacillati</taxon>
        <taxon>Actinomycetota</taxon>
        <taxon>Actinomycetes</taxon>
        <taxon>Kitasatosporales</taxon>
        <taxon>Streptomycetaceae</taxon>
        <taxon>Streptomyces</taxon>
    </lineage>
</organism>
<accession>A0ABS4V9H4</accession>
<comment type="caution">
    <text evidence="1">The sequence shown here is derived from an EMBL/GenBank/DDBJ whole genome shotgun (WGS) entry which is preliminary data.</text>
</comment>
<proteinExistence type="predicted"/>
<dbReference type="Proteomes" id="UP001519311">
    <property type="component" value="Unassembled WGS sequence"/>
</dbReference>
<sequence length="69" mass="7789">MLGDERFDRPQDFDLGVYWVSYLDDFQARCYIGTAAVRLSPWECRRLLGNVALAVVRAFGSTATARGDE</sequence>
<reference evidence="1 2" key="1">
    <citation type="submission" date="2021-03" db="EMBL/GenBank/DDBJ databases">
        <title>Sequencing the genomes of 1000 actinobacteria strains.</title>
        <authorList>
            <person name="Klenk H.-P."/>
        </authorList>
    </citation>
    <scope>NUCLEOTIDE SEQUENCE [LARGE SCALE GENOMIC DNA]</scope>
    <source>
        <strain evidence="1 2">DSM 40843</strain>
    </source>
</reference>